<evidence type="ECO:0000259" key="5">
    <source>
        <dbReference type="Pfam" id="PF00750"/>
    </source>
</evidence>
<evidence type="ECO:0000256" key="4">
    <source>
        <dbReference type="ARBA" id="ARBA00023146"/>
    </source>
</evidence>
<evidence type="ECO:0000256" key="1">
    <source>
        <dbReference type="ARBA" id="ARBA00022598"/>
    </source>
</evidence>
<protein>
    <recommendedName>
        <fullName evidence="5">Arginyl-tRNA synthetase catalytic core domain-containing protein</fullName>
    </recommendedName>
</protein>
<evidence type="ECO:0000313" key="6">
    <source>
        <dbReference type="EMBL" id="SVE26809.1"/>
    </source>
</evidence>
<feature type="non-terminal residue" evidence="6">
    <location>
        <position position="242"/>
    </location>
</feature>
<keyword evidence="3" id="KW-0067">ATP-binding</keyword>
<dbReference type="PRINTS" id="PR01038">
    <property type="entry name" value="TRNASYNTHARG"/>
</dbReference>
<keyword evidence="4" id="KW-0030">Aminoacyl-tRNA synthetase</keyword>
<keyword evidence="2" id="KW-0547">Nucleotide-binding</keyword>
<dbReference type="SUPFAM" id="SSF52374">
    <property type="entry name" value="Nucleotidylyl transferase"/>
    <property type="match status" value="1"/>
</dbReference>
<feature type="non-terminal residue" evidence="6">
    <location>
        <position position="1"/>
    </location>
</feature>
<reference evidence="6" key="1">
    <citation type="submission" date="2018-05" db="EMBL/GenBank/DDBJ databases">
        <authorList>
            <person name="Lanie J.A."/>
            <person name="Ng W.-L."/>
            <person name="Kazmierczak K.M."/>
            <person name="Andrzejewski T.M."/>
            <person name="Davidsen T.M."/>
            <person name="Wayne K.J."/>
            <person name="Tettelin H."/>
            <person name="Glass J.I."/>
            <person name="Rusch D."/>
            <person name="Podicherti R."/>
            <person name="Tsui H.-C.T."/>
            <person name="Winkler M.E."/>
        </authorList>
    </citation>
    <scope>NUCLEOTIDE SEQUENCE</scope>
</reference>
<accession>A0A383C427</accession>
<dbReference type="InterPro" id="IPR035684">
    <property type="entry name" value="ArgRS_core"/>
</dbReference>
<dbReference type="AlphaFoldDB" id="A0A383C427"/>
<dbReference type="Pfam" id="PF00750">
    <property type="entry name" value="tRNA-synt_1d"/>
    <property type="match status" value="1"/>
</dbReference>
<dbReference type="EMBL" id="UINC01205575">
    <property type="protein sequence ID" value="SVE26809.1"/>
    <property type="molecule type" value="Genomic_DNA"/>
</dbReference>
<dbReference type="InterPro" id="IPR014729">
    <property type="entry name" value="Rossmann-like_a/b/a_fold"/>
</dbReference>
<gene>
    <name evidence="6" type="ORF">METZ01_LOCUS479663</name>
</gene>
<dbReference type="GO" id="GO:0004814">
    <property type="term" value="F:arginine-tRNA ligase activity"/>
    <property type="evidence" value="ECO:0007669"/>
    <property type="project" value="InterPro"/>
</dbReference>
<evidence type="ECO:0000256" key="3">
    <source>
        <dbReference type="ARBA" id="ARBA00022840"/>
    </source>
</evidence>
<dbReference type="GO" id="GO:0005524">
    <property type="term" value="F:ATP binding"/>
    <property type="evidence" value="ECO:0007669"/>
    <property type="project" value="UniProtKB-KW"/>
</dbReference>
<dbReference type="InterPro" id="IPR001412">
    <property type="entry name" value="aa-tRNA-synth_I_CS"/>
</dbReference>
<sequence>YLNLFVNRQEFARSILHAPGALDEDIGTSSEGEGKVIAIDFSSPNIAKPFHVGHLRSTIIGSTLYRIFSSLGYECVGINHLGDWGTQFGKQIVGLKHWGAEKDLEDLDALNALYVRYHEEEEKNPELADEARDWFRRQEAGDPEALALWEKIRQTSLDYFKKIYDRLSVRFDHYTGESFFNDKMDAVVERADSLGLTSVSEGALVIDLEPHGIDTPALLRKADGATLYMTRDLAAACHRQET</sequence>
<dbReference type="PANTHER" id="PTHR11956:SF5">
    <property type="entry name" value="ARGININE--TRNA LIGASE, CYTOPLASMIC"/>
    <property type="match status" value="1"/>
</dbReference>
<dbReference type="PANTHER" id="PTHR11956">
    <property type="entry name" value="ARGINYL-TRNA SYNTHETASE"/>
    <property type="match status" value="1"/>
</dbReference>
<dbReference type="InterPro" id="IPR001278">
    <property type="entry name" value="Arg-tRNA-ligase"/>
</dbReference>
<evidence type="ECO:0000256" key="2">
    <source>
        <dbReference type="ARBA" id="ARBA00022741"/>
    </source>
</evidence>
<proteinExistence type="predicted"/>
<name>A0A383C427_9ZZZZ</name>
<organism evidence="6">
    <name type="scientific">marine metagenome</name>
    <dbReference type="NCBI Taxonomy" id="408172"/>
    <lineage>
        <taxon>unclassified sequences</taxon>
        <taxon>metagenomes</taxon>
        <taxon>ecological metagenomes</taxon>
    </lineage>
</organism>
<feature type="domain" description="Arginyl-tRNA synthetase catalytic core" evidence="5">
    <location>
        <begin position="30"/>
        <end position="242"/>
    </location>
</feature>
<keyword evidence="1" id="KW-0436">Ligase</keyword>
<dbReference type="Gene3D" id="3.40.50.620">
    <property type="entry name" value="HUPs"/>
    <property type="match status" value="1"/>
</dbReference>
<dbReference type="PROSITE" id="PS00178">
    <property type="entry name" value="AA_TRNA_LIGASE_I"/>
    <property type="match status" value="1"/>
</dbReference>
<dbReference type="GO" id="GO:0006420">
    <property type="term" value="P:arginyl-tRNA aminoacylation"/>
    <property type="evidence" value="ECO:0007669"/>
    <property type="project" value="InterPro"/>
</dbReference>